<name>A0ABD5AZ70_STACR</name>
<dbReference type="EMBL" id="JAVGJF010000300">
    <property type="protein sequence ID" value="MDQ7176653.1"/>
    <property type="molecule type" value="Genomic_DNA"/>
</dbReference>
<dbReference type="RefSeq" id="WP_308891274.1">
    <property type="nucleotide sequence ID" value="NZ_JAVGJF010000300.1"/>
</dbReference>
<gene>
    <name evidence="2" type="ORF">RCF65_11795</name>
</gene>
<comment type="caution">
    <text evidence="2">The sequence shown here is derived from an EMBL/GenBank/DDBJ whole genome shotgun (WGS) entry which is preliminary data.</text>
</comment>
<evidence type="ECO:0000313" key="2">
    <source>
        <dbReference type="EMBL" id="MDQ7176653.1"/>
    </source>
</evidence>
<feature type="non-terminal residue" evidence="2">
    <location>
        <position position="1"/>
    </location>
</feature>
<protein>
    <submittedName>
        <fullName evidence="2">Uncharacterized protein</fullName>
    </submittedName>
</protein>
<feature type="non-terminal residue" evidence="2">
    <location>
        <position position="183"/>
    </location>
</feature>
<proteinExistence type="predicted"/>
<feature type="compositionally biased region" description="Polar residues" evidence="1">
    <location>
        <begin position="39"/>
        <end position="76"/>
    </location>
</feature>
<feature type="compositionally biased region" description="Polar residues" evidence="1">
    <location>
        <begin position="1"/>
        <end position="28"/>
    </location>
</feature>
<sequence length="183" mass="20267">NKDEATSPTPKESTSIEKTNLSNDANHQTTDEVNHSDSDNMTNSTPNDTENELDTTQLTSHDESPSPQSDNFTGFTNLMATPLNLRNDNPRINLLAATEDTKPKTYKKPNNSEYSYLLNDLGYDATTVKENSDLRHAGISQSQDNTGSVIKLNLTKWLSLQSDFVNGGKVNLSFAQSDFYTQI</sequence>
<reference evidence="2 3" key="1">
    <citation type="submission" date="2023-08" db="EMBL/GenBank/DDBJ databases">
        <title>Whole genome sequencing of Staphylococcus chromogenes NNSch 2386.</title>
        <authorList>
            <person name="Kropotov V.S."/>
            <person name="Boriskina E.V."/>
            <person name="Gordinskaya N.A."/>
            <person name="Shkurkina I.S."/>
            <person name="Kryazhev D.V."/>
            <person name="Alekseeva A.E."/>
            <person name="Makhova M.A."/>
        </authorList>
    </citation>
    <scope>NUCLEOTIDE SEQUENCE [LARGE SCALE GENOMIC DNA]</scope>
    <source>
        <strain evidence="2 3">NNSch 2386</strain>
    </source>
</reference>
<evidence type="ECO:0000313" key="3">
    <source>
        <dbReference type="Proteomes" id="UP001240157"/>
    </source>
</evidence>
<dbReference type="AlphaFoldDB" id="A0ABD5AZ70"/>
<organism evidence="2 3">
    <name type="scientific">Staphylococcus chromogenes</name>
    <name type="common">Staphylococcus hyicus subsp. chromogenes</name>
    <dbReference type="NCBI Taxonomy" id="46126"/>
    <lineage>
        <taxon>Bacteria</taxon>
        <taxon>Bacillati</taxon>
        <taxon>Bacillota</taxon>
        <taxon>Bacilli</taxon>
        <taxon>Bacillales</taxon>
        <taxon>Staphylococcaceae</taxon>
        <taxon>Staphylococcus</taxon>
    </lineage>
</organism>
<accession>A0ABD5AZ70</accession>
<feature type="region of interest" description="Disordered" evidence="1">
    <location>
        <begin position="1"/>
        <end position="76"/>
    </location>
</feature>
<feature type="compositionally biased region" description="Basic and acidic residues" evidence="1">
    <location>
        <begin position="29"/>
        <end position="38"/>
    </location>
</feature>
<dbReference type="Proteomes" id="UP001240157">
    <property type="component" value="Unassembled WGS sequence"/>
</dbReference>
<evidence type="ECO:0000256" key="1">
    <source>
        <dbReference type="SAM" id="MobiDB-lite"/>
    </source>
</evidence>